<evidence type="ECO:0000259" key="12">
    <source>
        <dbReference type="PROSITE" id="PS51455"/>
    </source>
</evidence>
<keyword evidence="4 10" id="KW-0547">Nucleotide-binding</keyword>
<evidence type="ECO:0000256" key="5">
    <source>
        <dbReference type="ARBA" id="ARBA00022771"/>
    </source>
</evidence>
<keyword evidence="6 10" id="KW-0418">Kinase</keyword>
<evidence type="ECO:0000256" key="6">
    <source>
        <dbReference type="ARBA" id="ARBA00022777"/>
    </source>
</evidence>
<name>A0A1R2CKJ5_9CILI</name>
<dbReference type="InterPro" id="IPR002498">
    <property type="entry name" value="PInositol-4-P-4/5-kinase_core"/>
</dbReference>
<dbReference type="Gene3D" id="3.30.800.10">
    <property type="entry name" value="Phosphatidylinositol Phosphate Kinase II Beta"/>
    <property type="match status" value="1"/>
</dbReference>
<dbReference type="InterPro" id="IPR027484">
    <property type="entry name" value="PInositol-4-P-5-kinase_N"/>
</dbReference>
<dbReference type="PANTHER" id="PTHR45748:SF7">
    <property type="entry name" value="1-PHOSPHATIDYLINOSITOL 3-PHOSPHATE 5-KINASE-RELATED"/>
    <property type="match status" value="1"/>
</dbReference>
<dbReference type="InterPro" id="IPR027483">
    <property type="entry name" value="PInositol-4-P-4/5-kinase_C_sf"/>
</dbReference>
<keyword evidence="14" id="KW-1185">Reference proteome</keyword>
<dbReference type="InterPro" id="IPR027409">
    <property type="entry name" value="GroEL-like_apical_dom_sf"/>
</dbReference>
<dbReference type="GO" id="GO:0046488">
    <property type="term" value="P:phosphatidylinositol metabolic process"/>
    <property type="evidence" value="ECO:0007669"/>
    <property type="project" value="UniProtKB-UniRule"/>
</dbReference>
<evidence type="ECO:0000259" key="11">
    <source>
        <dbReference type="PROSITE" id="PS50178"/>
    </source>
</evidence>
<evidence type="ECO:0000313" key="14">
    <source>
        <dbReference type="Proteomes" id="UP000187209"/>
    </source>
</evidence>
<dbReference type="PROSITE" id="PS50178">
    <property type="entry name" value="ZF_FYVE"/>
    <property type="match status" value="1"/>
</dbReference>
<dbReference type="SMART" id="SM00064">
    <property type="entry name" value="FYVE"/>
    <property type="match status" value="1"/>
</dbReference>
<dbReference type="EMBL" id="MPUH01000125">
    <property type="protein sequence ID" value="OMJ89485.1"/>
    <property type="molecule type" value="Genomic_DNA"/>
</dbReference>
<organism evidence="13 14">
    <name type="scientific">Stentor coeruleus</name>
    <dbReference type="NCBI Taxonomy" id="5963"/>
    <lineage>
        <taxon>Eukaryota</taxon>
        <taxon>Sar</taxon>
        <taxon>Alveolata</taxon>
        <taxon>Ciliophora</taxon>
        <taxon>Postciliodesmatophora</taxon>
        <taxon>Heterotrichea</taxon>
        <taxon>Heterotrichida</taxon>
        <taxon>Stentoridae</taxon>
        <taxon>Stentor</taxon>
    </lineage>
</organism>
<dbReference type="InterPro" id="IPR017455">
    <property type="entry name" value="Znf_FYVE-rel"/>
</dbReference>
<comment type="caution">
    <text evidence="13">The sequence shown here is derived from an EMBL/GenBank/DDBJ whole genome shotgun (WGS) entry which is preliminary data.</text>
</comment>
<evidence type="ECO:0000313" key="13">
    <source>
        <dbReference type="EMBL" id="OMJ89485.1"/>
    </source>
</evidence>
<keyword evidence="7" id="KW-0862">Zinc</keyword>
<accession>A0A1R2CKJ5</accession>
<keyword evidence="5 9" id="KW-0863">Zinc-finger</keyword>
<gene>
    <name evidence="13" type="ORF">SteCoe_8388</name>
</gene>
<dbReference type="SMART" id="SM00330">
    <property type="entry name" value="PIPKc"/>
    <property type="match status" value="1"/>
</dbReference>
<keyword evidence="3" id="KW-0479">Metal-binding</keyword>
<sequence>MKELPYLPKECWLPDHSSTNCYKCEKSFNALRRKHHCRYCGYIFCSNCSISKHQLEDNTQIMRICEKCLDSIIKCMTKPKAEVVSYPNIPNKHPGIRTVPLIDEINEESAEESETVDVGLTLPEEENAEQRAHEVFEEVNSHEFIQYNEDAQRYLETRVNALLEENALEKFWNPQIIEATKTVVTSICPSVHYRKDSMDINNYLRILKIVDKEKSIKYLKGVVFKKNLAIKRMSKKVQFPKILMLQGNSGFYSEEKKLVSMQELEEQERHYSTMLIKKFNNIKPDVILVEKGMPQMLISSLSQYSISIFINVKTKILQLISRLSTGEILEHIDHTSWKTNYLGYCNEFIQESTGDSMIACFIHPDNSYLCGSVLLYGPDKDELKRVSKVLREMVLEYRNILLERYVFLQSGMQNIPNIFLEMHSTNSVFKHLSIFGSKPCAKPGVHNIKYYTNNGKALGDFVLNMMVSPETRCESGRVHKLGVHTYYYCKRSGRVRISMHKTNCDFNELMMGKECTRCKKVITNPIQLSKSAWEYSFNKFLNNFFTEIPVSHVTSTCFHDFFKAGNFTFSYRNLQVNIEWEDTQMLNIVQMKTTFKTEYYQELTKNAVKNLKYNSEYVIKEMYRASNELMIQLSSVNSAEFAEDIEKITEELQHLGHSIDAIKSFLPEMNLDKFSNYLEVENYRRNLFLMCCSMKINVVNISAHLRRLKYNDKFKEKSGNSDTTESFSYKFCYNDHESPILSLSENIDEDDDLINSPSFQALQQGCMNFPVGRENLCIPIDENDHFSLIAYALNTQEYYDKVVAEINGPDDLVEVSENNPNTHFAHFFTNFEEEEIVDHMFKESIFRLYGNYLSVYITMYYAKQFHVIRNFKSGTEREILLSLSKSEPSSAQLGKSKAYFKFSADRRFLTKVLDEKHFQMFLDLAPNYFRHIYMSSYHNMPSCLLKTLGAYKIQVKNHTTGKSHTEWLVLSENLGYGMPKGIKIYDLKGTDNQRRKVKEGDGRTKMDLNFLEDFKGIPLAVPPEAKRILDASIWNDTLFLSKHNIIDYSLLVMISLEANTIVAGIIDYTEQYTLEKAIESKYKKVVGTEMPTITHPNVYRQRFRTQVTQLYFMSLEN</sequence>
<dbReference type="PROSITE" id="PS51455">
    <property type="entry name" value="PIPK"/>
    <property type="match status" value="1"/>
</dbReference>
<dbReference type="Gene3D" id="3.30.810.10">
    <property type="entry name" value="2-Layer Sandwich"/>
    <property type="match status" value="1"/>
</dbReference>
<feature type="domain" description="FYVE-type" evidence="11">
    <location>
        <begin position="15"/>
        <end position="73"/>
    </location>
</feature>
<evidence type="ECO:0000256" key="9">
    <source>
        <dbReference type="PROSITE-ProRule" id="PRU00091"/>
    </source>
</evidence>
<reference evidence="13 14" key="1">
    <citation type="submission" date="2016-11" db="EMBL/GenBank/DDBJ databases">
        <title>The macronuclear genome of Stentor coeruleus: a giant cell with tiny introns.</title>
        <authorList>
            <person name="Slabodnick M."/>
            <person name="Ruby J.G."/>
            <person name="Reiff S.B."/>
            <person name="Swart E.C."/>
            <person name="Gosai S."/>
            <person name="Prabakaran S."/>
            <person name="Witkowska E."/>
            <person name="Larue G.E."/>
            <person name="Fisher S."/>
            <person name="Freeman R.M."/>
            <person name="Gunawardena J."/>
            <person name="Chu W."/>
            <person name="Stover N.A."/>
            <person name="Gregory B.D."/>
            <person name="Nowacki M."/>
            <person name="Derisi J."/>
            <person name="Roy S.W."/>
            <person name="Marshall W.F."/>
            <person name="Sood P."/>
        </authorList>
    </citation>
    <scope>NUCLEOTIDE SEQUENCE [LARGE SCALE GENOMIC DNA]</scope>
    <source>
        <strain evidence="13">WM001</strain>
    </source>
</reference>
<dbReference type="GO" id="GO:0000285">
    <property type="term" value="F:1-phosphatidylinositol-3-phosphate 5-kinase activity"/>
    <property type="evidence" value="ECO:0007669"/>
    <property type="project" value="UniProtKB-EC"/>
</dbReference>
<dbReference type="InterPro" id="IPR013083">
    <property type="entry name" value="Znf_RING/FYVE/PHD"/>
</dbReference>
<dbReference type="GO" id="GO:0005524">
    <property type="term" value="F:ATP binding"/>
    <property type="evidence" value="ECO:0007669"/>
    <property type="project" value="UniProtKB-UniRule"/>
</dbReference>
<evidence type="ECO:0000256" key="4">
    <source>
        <dbReference type="ARBA" id="ARBA00022741"/>
    </source>
</evidence>
<dbReference type="InterPro" id="IPR000306">
    <property type="entry name" value="Znf_FYVE"/>
</dbReference>
<dbReference type="SUPFAM" id="SSF57903">
    <property type="entry name" value="FYVE/PHD zinc finger"/>
    <property type="match status" value="1"/>
</dbReference>
<evidence type="ECO:0000256" key="2">
    <source>
        <dbReference type="ARBA" id="ARBA00022679"/>
    </source>
</evidence>
<dbReference type="CDD" id="cd17300">
    <property type="entry name" value="PIPKc_PIKfyve"/>
    <property type="match status" value="1"/>
</dbReference>
<dbReference type="Pfam" id="PF00118">
    <property type="entry name" value="Cpn60_TCP1"/>
    <property type="match status" value="1"/>
</dbReference>
<proteinExistence type="predicted"/>
<protein>
    <recommendedName>
        <fullName evidence="1">1-phosphatidylinositol-3-phosphate 5-kinase</fullName>
        <ecNumber evidence="1">2.7.1.150</ecNumber>
    </recommendedName>
</protein>
<dbReference type="EC" id="2.7.1.150" evidence="1"/>
<dbReference type="AlphaFoldDB" id="A0A1R2CKJ5"/>
<dbReference type="OrthoDB" id="312434at2759"/>
<dbReference type="SUPFAM" id="SSF52029">
    <property type="entry name" value="GroEL apical domain-like"/>
    <property type="match status" value="1"/>
</dbReference>
<dbReference type="GO" id="GO:0008270">
    <property type="term" value="F:zinc ion binding"/>
    <property type="evidence" value="ECO:0007669"/>
    <property type="project" value="UniProtKB-KW"/>
</dbReference>
<dbReference type="InterPro" id="IPR011011">
    <property type="entry name" value="Znf_FYVE_PHD"/>
</dbReference>
<evidence type="ECO:0000256" key="10">
    <source>
        <dbReference type="PROSITE-ProRule" id="PRU00781"/>
    </source>
</evidence>
<evidence type="ECO:0000256" key="8">
    <source>
        <dbReference type="ARBA" id="ARBA00022840"/>
    </source>
</evidence>
<dbReference type="InterPro" id="IPR002423">
    <property type="entry name" value="Cpn60/GroEL/TCP-1"/>
</dbReference>
<evidence type="ECO:0000256" key="7">
    <source>
        <dbReference type="ARBA" id="ARBA00022833"/>
    </source>
</evidence>
<dbReference type="SUPFAM" id="SSF56104">
    <property type="entry name" value="SAICAR synthase-like"/>
    <property type="match status" value="1"/>
</dbReference>
<feature type="domain" description="PIPK" evidence="12">
    <location>
        <begin position="794"/>
        <end position="1111"/>
    </location>
</feature>
<evidence type="ECO:0000256" key="1">
    <source>
        <dbReference type="ARBA" id="ARBA00012009"/>
    </source>
</evidence>
<dbReference type="Gene3D" id="3.30.40.10">
    <property type="entry name" value="Zinc/RING finger domain, C3HC4 (zinc finger)"/>
    <property type="match status" value="1"/>
</dbReference>
<keyword evidence="2 10" id="KW-0808">Transferase</keyword>
<evidence type="ECO:0000256" key="3">
    <source>
        <dbReference type="ARBA" id="ARBA00022723"/>
    </source>
</evidence>
<dbReference type="InterPro" id="IPR044769">
    <property type="entry name" value="PIKfyve_PIPKc"/>
</dbReference>
<keyword evidence="8 10" id="KW-0067">ATP-binding</keyword>
<dbReference type="Pfam" id="PF01363">
    <property type="entry name" value="FYVE"/>
    <property type="match status" value="1"/>
</dbReference>
<dbReference type="Gene3D" id="3.50.7.10">
    <property type="entry name" value="GroEL"/>
    <property type="match status" value="1"/>
</dbReference>
<dbReference type="Proteomes" id="UP000187209">
    <property type="component" value="Unassembled WGS sequence"/>
</dbReference>
<dbReference type="PANTHER" id="PTHR45748">
    <property type="entry name" value="1-PHOSPHATIDYLINOSITOL 3-PHOSPHATE 5-KINASE-RELATED"/>
    <property type="match status" value="1"/>
</dbReference>
<dbReference type="Pfam" id="PF01504">
    <property type="entry name" value="PIP5K"/>
    <property type="match status" value="1"/>
</dbReference>